<dbReference type="InterPro" id="IPR050081">
    <property type="entry name" value="Ile-tRNA_ligase"/>
</dbReference>
<keyword evidence="3 10" id="KW-0436">Ligase</keyword>
<dbReference type="InterPro" id="IPR009008">
    <property type="entry name" value="Val/Leu/Ile-tRNA-synth_edit"/>
</dbReference>
<dbReference type="InterPro" id="IPR013155">
    <property type="entry name" value="M/V/L/I-tRNA-synth_anticd-bd"/>
</dbReference>
<dbReference type="Gene3D" id="1.10.730.20">
    <property type="match status" value="1"/>
</dbReference>
<dbReference type="RefSeq" id="WP_133229994.1">
    <property type="nucleotide sequence ID" value="NZ_SMRT01000007.1"/>
</dbReference>
<keyword evidence="10" id="KW-0862">Zinc</keyword>
<dbReference type="PROSITE" id="PS00178">
    <property type="entry name" value="AA_TRNA_LIGASE_I"/>
    <property type="match status" value="1"/>
</dbReference>
<comment type="domain">
    <text evidence="10">IleRS has two distinct active sites: one for aminoacylation and one for editing. The misactivated valine is translocated from the active site to the editing site, which sterically excludes the correctly activated isoleucine. The single editing site contains two valyl binding pockets, one specific for each substrate (Val-AMP or Val-tRNA(Ile)).</text>
</comment>
<dbReference type="FunFam" id="1.10.730.20:FF:000001">
    <property type="entry name" value="Isoleucine--tRNA ligase"/>
    <property type="match status" value="1"/>
</dbReference>
<dbReference type="SUPFAM" id="SSF50677">
    <property type="entry name" value="ValRS/IleRS/LeuRS editing domain"/>
    <property type="match status" value="1"/>
</dbReference>
<dbReference type="InterPro" id="IPR002301">
    <property type="entry name" value="Ile-tRNA-ligase"/>
</dbReference>
<dbReference type="Gene3D" id="3.40.50.620">
    <property type="entry name" value="HUPs"/>
    <property type="match status" value="2"/>
</dbReference>
<dbReference type="OrthoDB" id="9810365at2"/>
<dbReference type="HAMAP" id="MF_02002">
    <property type="entry name" value="Ile_tRNA_synth_type1"/>
    <property type="match status" value="1"/>
</dbReference>
<dbReference type="CDD" id="cd07960">
    <property type="entry name" value="Anticodon_Ia_Ile_BEm"/>
    <property type="match status" value="1"/>
</dbReference>
<reference evidence="14 15" key="1">
    <citation type="submission" date="2019-03" db="EMBL/GenBank/DDBJ databases">
        <title>This is whole genome sequence of Paenibacillus sp MS74 strain.</title>
        <authorList>
            <person name="Trinh H.N."/>
        </authorList>
    </citation>
    <scope>NUCLEOTIDE SEQUENCE [LARGE SCALE GENOMIC DNA]</scope>
    <source>
        <strain evidence="14 15">MS74</strain>
    </source>
</reference>
<comment type="similarity">
    <text evidence="1 10">Belongs to the class-I aminoacyl-tRNA synthetase family. IleS type 1 subfamily.</text>
</comment>
<evidence type="ECO:0000256" key="3">
    <source>
        <dbReference type="ARBA" id="ARBA00022598"/>
    </source>
</evidence>
<dbReference type="GO" id="GO:0000049">
    <property type="term" value="F:tRNA binding"/>
    <property type="evidence" value="ECO:0007669"/>
    <property type="project" value="InterPro"/>
</dbReference>
<comment type="catalytic activity">
    <reaction evidence="9 10">
        <text>tRNA(Ile) + L-isoleucine + ATP = L-isoleucyl-tRNA(Ile) + AMP + diphosphate</text>
        <dbReference type="Rhea" id="RHEA:11060"/>
        <dbReference type="Rhea" id="RHEA-COMP:9666"/>
        <dbReference type="Rhea" id="RHEA-COMP:9695"/>
        <dbReference type="ChEBI" id="CHEBI:30616"/>
        <dbReference type="ChEBI" id="CHEBI:33019"/>
        <dbReference type="ChEBI" id="CHEBI:58045"/>
        <dbReference type="ChEBI" id="CHEBI:78442"/>
        <dbReference type="ChEBI" id="CHEBI:78528"/>
        <dbReference type="ChEBI" id="CHEBI:456215"/>
        <dbReference type="EC" id="6.1.1.5"/>
    </reaction>
</comment>
<evidence type="ECO:0000256" key="2">
    <source>
        <dbReference type="ARBA" id="ARBA00022490"/>
    </source>
</evidence>
<dbReference type="InterPro" id="IPR009080">
    <property type="entry name" value="tRNAsynth_Ia_anticodon-bd"/>
</dbReference>
<dbReference type="InterPro" id="IPR023585">
    <property type="entry name" value="Ile-tRNA-ligase_type1"/>
</dbReference>
<organism evidence="14 15">
    <name type="scientific">Paenibacillus piri</name>
    <dbReference type="NCBI Taxonomy" id="2547395"/>
    <lineage>
        <taxon>Bacteria</taxon>
        <taxon>Bacillati</taxon>
        <taxon>Bacillota</taxon>
        <taxon>Bacilli</taxon>
        <taxon>Bacillales</taxon>
        <taxon>Paenibacillaceae</taxon>
        <taxon>Paenibacillus</taxon>
    </lineage>
</organism>
<dbReference type="Proteomes" id="UP000295636">
    <property type="component" value="Unassembled WGS sequence"/>
</dbReference>
<feature type="binding site" evidence="10">
    <location>
        <position position="889"/>
    </location>
    <ligand>
        <name>Zn(2+)</name>
        <dbReference type="ChEBI" id="CHEBI:29105"/>
    </ligand>
</feature>
<feature type="binding site" evidence="10">
    <location>
        <position position="892"/>
    </location>
    <ligand>
        <name>Zn(2+)</name>
        <dbReference type="ChEBI" id="CHEBI:29105"/>
    </ligand>
</feature>
<dbReference type="Pfam" id="PF08264">
    <property type="entry name" value="Anticodon_1"/>
    <property type="match status" value="1"/>
</dbReference>
<dbReference type="GO" id="GO:0002161">
    <property type="term" value="F:aminoacyl-tRNA deacylase activity"/>
    <property type="evidence" value="ECO:0007669"/>
    <property type="project" value="InterPro"/>
</dbReference>
<dbReference type="InterPro" id="IPR001412">
    <property type="entry name" value="aa-tRNA-synth_I_CS"/>
</dbReference>
<dbReference type="NCBIfam" id="TIGR00392">
    <property type="entry name" value="ileS"/>
    <property type="match status" value="1"/>
</dbReference>
<keyword evidence="4 10" id="KW-0547">Nucleotide-binding</keyword>
<sequence length="924" mass="104538">MDYGKTLNLLQTEFPMRGNLPQAEPKLQQHWDEIDIYAKVQESRKGKPKFILHDGPPYANGDIHIGHALNKVLKDIIVRFKTMQGYDAPYVPGWDTHGLPIEQAIANSGKVDRKKMSVHEFRKYCEEYALQWVEKQKSQFKRLAIRGDWNHPYITLQPKYEAQQIRVFGAMVNKGYIYKGLKPVYWSPSSESALAEAEIEYKDKTSSSIYVAFPVKDGKGKLPDDASIIIWTTTPWTLPANLGISVHPEFDYAVVQTDGRKYVVAQGLLDSVKNEIGWTDVQVLSQVKGSELEHILCKHPFYDRTSLVMTGEHVTLDAGTGCVHTAPGHGEDDFAIGQKYELGVLCPVDDQGHFTAEAPGFEGVFYEKGNKMIIDMLQESGHLLQVSTIQHQYPHDWRTKKPVIYRATEQWFASVDKFRQEMLEEIKRIDWTPNWGEVRLHNMIADRGDWCISRQRVWGVPIPIVYCRSCNEPLVNNETIEHVAQIFEKEGSNAWFQKDESELLPKNAICAKCGHTHFRKETDIMDVWFDSGSSHVAVLETRDELQWPADLYLEGSDQYRGWFNSSLITGVAAKGQAPYKGILSHGFTLDGEGRKMSKSLGNTIDPNKVCDKLGADILRLWVSSVDYQQDHRISDNILTQTTEVYRKIRNTLRFLLGNLYDFNPAADRVAYDSMDELNRFALVRLNRMTDRVLKAYDAYEFHVVYQAVHHYCAVELSSFYLDILKDRLYADAANDPARKAAQTVLYDALTAITKLIAPVLPHTADEVWKYIPGVEPDSVQLSELPAVDSSLFNDQAERKWEQFIDVRDEVLKALEQARKDKMIGNSLGAAVHLYPDAETAELLQSFPALDQLFIVSAVQIHAPGAAVPAEASQHKGIAIQVAIAEGEKCERCWIVTPEVGHDHEHPTLCKRCAGVIKLGTAATS</sequence>
<dbReference type="GO" id="GO:0005524">
    <property type="term" value="F:ATP binding"/>
    <property type="evidence" value="ECO:0007669"/>
    <property type="project" value="UniProtKB-UniRule"/>
</dbReference>
<evidence type="ECO:0000256" key="8">
    <source>
        <dbReference type="ARBA" id="ARBA00025217"/>
    </source>
</evidence>
<evidence type="ECO:0000256" key="7">
    <source>
        <dbReference type="ARBA" id="ARBA00023146"/>
    </source>
</evidence>
<dbReference type="EMBL" id="SMRT01000007">
    <property type="protein sequence ID" value="TDF96668.1"/>
    <property type="molecule type" value="Genomic_DNA"/>
</dbReference>
<evidence type="ECO:0000259" key="13">
    <source>
        <dbReference type="Pfam" id="PF08264"/>
    </source>
</evidence>
<evidence type="ECO:0000256" key="1">
    <source>
        <dbReference type="ARBA" id="ARBA00006887"/>
    </source>
</evidence>
<dbReference type="GO" id="GO:0008270">
    <property type="term" value="F:zinc ion binding"/>
    <property type="evidence" value="ECO:0007669"/>
    <property type="project" value="UniProtKB-UniRule"/>
</dbReference>
<dbReference type="FunFam" id="3.90.740.10:FF:000006">
    <property type="entry name" value="Isoleucine--tRNA ligase"/>
    <property type="match status" value="1"/>
</dbReference>
<dbReference type="InterPro" id="IPR033708">
    <property type="entry name" value="Anticodon_Ile_BEm"/>
</dbReference>
<feature type="domain" description="Methionyl/Valyl/Leucyl/Isoleucyl-tRNA synthetase anticodon-binding" evidence="13">
    <location>
        <begin position="679"/>
        <end position="831"/>
    </location>
</feature>
<dbReference type="Pfam" id="PF00133">
    <property type="entry name" value="tRNA-synt_1"/>
    <property type="match status" value="1"/>
</dbReference>
<dbReference type="GO" id="GO:0005829">
    <property type="term" value="C:cytosol"/>
    <property type="evidence" value="ECO:0007669"/>
    <property type="project" value="TreeGrafter"/>
</dbReference>
<comment type="cofactor">
    <cofactor evidence="10">
        <name>Zn(2+)</name>
        <dbReference type="ChEBI" id="CHEBI:29105"/>
    </cofactor>
    <text evidence="10">Binds 1 zinc ion per subunit.</text>
</comment>
<dbReference type="PANTHER" id="PTHR42765:SF1">
    <property type="entry name" value="ISOLEUCINE--TRNA LIGASE, MITOCHONDRIAL"/>
    <property type="match status" value="1"/>
</dbReference>
<dbReference type="GO" id="GO:0006428">
    <property type="term" value="P:isoleucyl-tRNA aminoacylation"/>
    <property type="evidence" value="ECO:0007669"/>
    <property type="project" value="UniProtKB-UniRule"/>
</dbReference>
<keyword evidence="15" id="KW-1185">Reference proteome</keyword>
<dbReference type="AlphaFoldDB" id="A0A4R5KP19"/>
<dbReference type="SUPFAM" id="SSF47323">
    <property type="entry name" value="Anticodon-binding domain of a subclass of class I aminoacyl-tRNA synthetases"/>
    <property type="match status" value="1"/>
</dbReference>
<dbReference type="InterPro" id="IPR014729">
    <property type="entry name" value="Rossmann-like_a/b/a_fold"/>
</dbReference>
<accession>A0A4R5KP19</accession>
<dbReference type="CDD" id="cd00818">
    <property type="entry name" value="IleRS_core"/>
    <property type="match status" value="1"/>
</dbReference>
<dbReference type="Gene3D" id="3.90.740.10">
    <property type="entry name" value="Valyl/Leucyl/Isoleucyl-tRNA synthetase, editing domain"/>
    <property type="match status" value="1"/>
</dbReference>
<evidence type="ECO:0000313" key="14">
    <source>
        <dbReference type="EMBL" id="TDF96668.1"/>
    </source>
</evidence>
<dbReference type="Pfam" id="PF06827">
    <property type="entry name" value="zf-FPG_IleRS"/>
    <property type="match status" value="1"/>
</dbReference>
<feature type="binding site" evidence="10">
    <location>
        <position position="598"/>
    </location>
    <ligand>
        <name>ATP</name>
        <dbReference type="ChEBI" id="CHEBI:30616"/>
    </ligand>
</feature>
<evidence type="ECO:0000256" key="5">
    <source>
        <dbReference type="ARBA" id="ARBA00022840"/>
    </source>
</evidence>
<evidence type="ECO:0000256" key="4">
    <source>
        <dbReference type="ARBA" id="ARBA00022741"/>
    </source>
</evidence>
<proteinExistence type="inferred from homology"/>
<keyword evidence="5 10" id="KW-0067">ATP-binding</keyword>
<dbReference type="FunFam" id="3.40.50.620:FF:000152">
    <property type="entry name" value="Isoleucine--tRNA ligase"/>
    <property type="match status" value="1"/>
</dbReference>
<evidence type="ECO:0000256" key="6">
    <source>
        <dbReference type="ARBA" id="ARBA00022917"/>
    </source>
</evidence>
<protein>
    <recommendedName>
        <fullName evidence="10">Isoleucine--tRNA ligase</fullName>
        <ecNumber evidence="10">6.1.1.5</ecNumber>
    </recommendedName>
    <alternativeName>
        <fullName evidence="10">Isoleucyl-tRNA synthetase</fullName>
        <shortName evidence="10">IleRS</shortName>
    </alternativeName>
</protein>
<keyword evidence="7 10" id="KW-0030">Aminoacyl-tRNA synthetase</keyword>
<dbReference type="GO" id="GO:0004822">
    <property type="term" value="F:isoleucine-tRNA ligase activity"/>
    <property type="evidence" value="ECO:0007669"/>
    <property type="project" value="UniProtKB-UniRule"/>
</dbReference>
<dbReference type="PANTHER" id="PTHR42765">
    <property type="entry name" value="SOLEUCYL-TRNA SYNTHETASE"/>
    <property type="match status" value="1"/>
</dbReference>
<feature type="domain" description="Aminoacyl-tRNA synthetase class Ia" evidence="11">
    <location>
        <begin position="27"/>
        <end position="634"/>
    </location>
</feature>
<dbReference type="PRINTS" id="PR00984">
    <property type="entry name" value="TRNASYNTHILE"/>
</dbReference>
<dbReference type="SUPFAM" id="SSF52374">
    <property type="entry name" value="Nucleotidylyl transferase"/>
    <property type="match status" value="1"/>
</dbReference>
<evidence type="ECO:0000259" key="11">
    <source>
        <dbReference type="Pfam" id="PF00133"/>
    </source>
</evidence>
<evidence type="ECO:0000313" key="15">
    <source>
        <dbReference type="Proteomes" id="UP000295636"/>
    </source>
</evidence>
<comment type="subunit">
    <text evidence="10">Monomer.</text>
</comment>
<dbReference type="InterPro" id="IPR002300">
    <property type="entry name" value="aa-tRNA-synth_Ia"/>
</dbReference>
<gene>
    <name evidence="10 14" type="primary">ileS</name>
    <name evidence="14" type="ORF">E1757_16420</name>
</gene>
<name>A0A4R5KP19_9BACL</name>
<feature type="binding site" evidence="10">
    <location>
        <position position="909"/>
    </location>
    <ligand>
        <name>Zn(2+)</name>
        <dbReference type="ChEBI" id="CHEBI:29105"/>
    </ligand>
</feature>
<keyword evidence="10" id="KW-0479">Metal-binding</keyword>
<evidence type="ECO:0000256" key="10">
    <source>
        <dbReference type="HAMAP-Rule" id="MF_02002"/>
    </source>
</evidence>
<comment type="caution">
    <text evidence="14">The sequence shown here is derived from an EMBL/GenBank/DDBJ whole genome shotgun (WGS) entry which is preliminary data.</text>
</comment>
<feature type="short sequence motif" description="'HIGH' region" evidence="10">
    <location>
        <begin position="57"/>
        <end position="67"/>
    </location>
</feature>
<comment type="subcellular location">
    <subcellularLocation>
        <location evidence="10">Cytoplasm</location>
    </subcellularLocation>
</comment>
<dbReference type="InterPro" id="IPR010663">
    <property type="entry name" value="Znf_FPG/IleRS"/>
</dbReference>
<feature type="binding site" evidence="10">
    <location>
        <position position="912"/>
    </location>
    <ligand>
        <name>Zn(2+)</name>
        <dbReference type="ChEBI" id="CHEBI:29105"/>
    </ligand>
</feature>
<keyword evidence="6 10" id="KW-0648">Protein biosynthesis</keyword>
<dbReference type="EC" id="6.1.1.5" evidence="10"/>
<dbReference type="Gene3D" id="1.10.10.830">
    <property type="entry name" value="Ile-tRNA synthetase CP2 domain-like"/>
    <property type="match status" value="1"/>
</dbReference>
<feature type="domain" description="Zinc finger FPG/IleRS-type" evidence="12">
    <location>
        <begin position="886"/>
        <end position="913"/>
    </location>
</feature>
<evidence type="ECO:0000259" key="12">
    <source>
        <dbReference type="Pfam" id="PF06827"/>
    </source>
</evidence>
<feature type="short sequence motif" description="'KMSKS' region" evidence="10">
    <location>
        <begin position="595"/>
        <end position="599"/>
    </location>
</feature>
<feature type="binding site" evidence="10">
    <location>
        <position position="554"/>
    </location>
    <ligand>
        <name>L-isoleucyl-5'-AMP</name>
        <dbReference type="ChEBI" id="CHEBI:178002"/>
    </ligand>
</feature>
<comment type="function">
    <text evidence="8 10">Catalyzes the attachment of isoleucine to tRNA(Ile). As IleRS can inadvertently accommodate and process structurally similar amino acids such as valine, to avoid such errors it has two additional distinct tRNA(Ile)-dependent editing activities. One activity is designated as 'pretransfer' editing and involves the hydrolysis of activated Val-AMP. The other activity is designated 'posttransfer' editing and involves deacylation of mischarged Val-tRNA(Ile).</text>
</comment>
<keyword evidence="2 10" id="KW-0963">Cytoplasm</keyword>
<evidence type="ECO:0000256" key="9">
    <source>
        <dbReference type="ARBA" id="ARBA00048359"/>
    </source>
</evidence>